<dbReference type="EMBL" id="JABSTU010004021">
    <property type="protein sequence ID" value="KAH7964338.1"/>
    <property type="molecule type" value="Genomic_DNA"/>
</dbReference>
<sequence>MGASSDDDAQYTLGSAILACIMCLLFSLLVVYFLFYLFVTDLRGLLCHSDADGFLGAAIPNGCDFIMVDVPLLPPQRHPLYSYMTTIKFTSGRIVQHVNTAQDTPLLLVVERSVLRSTAFSPQAVIRGVLQKVVDMKGHGVVLSDHEITDADTADIVADSQTLSDEVQSHHGIIRYDVFSGNRSALRNLMLDVARKPSVTFVYRMSGISRTFTHLYFDNFYSIRMKEENLATAGYGDMPIP</sequence>
<feature type="transmembrane region" description="Helical" evidence="1">
    <location>
        <begin position="16"/>
        <end position="39"/>
    </location>
</feature>
<keyword evidence="1" id="KW-0812">Transmembrane</keyword>
<keyword evidence="1" id="KW-1133">Transmembrane helix</keyword>
<organism evidence="2 3">
    <name type="scientific">Rhipicephalus microplus</name>
    <name type="common">Cattle tick</name>
    <name type="synonym">Boophilus microplus</name>
    <dbReference type="NCBI Taxonomy" id="6941"/>
    <lineage>
        <taxon>Eukaryota</taxon>
        <taxon>Metazoa</taxon>
        <taxon>Ecdysozoa</taxon>
        <taxon>Arthropoda</taxon>
        <taxon>Chelicerata</taxon>
        <taxon>Arachnida</taxon>
        <taxon>Acari</taxon>
        <taxon>Parasitiformes</taxon>
        <taxon>Ixodida</taxon>
        <taxon>Ixodoidea</taxon>
        <taxon>Ixodidae</taxon>
        <taxon>Rhipicephalinae</taxon>
        <taxon>Rhipicephalus</taxon>
        <taxon>Boophilus</taxon>
    </lineage>
</organism>
<keyword evidence="3" id="KW-1185">Reference proteome</keyword>
<name>A0A9J6D052_RHIMP</name>
<comment type="caution">
    <text evidence="2">The sequence shown here is derived from an EMBL/GenBank/DDBJ whole genome shotgun (WGS) entry which is preliminary data.</text>
</comment>
<dbReference type="AlphaFoldDB" id="A0A9J6D052"/>
<proteinExistence type="predicted"/>
<evidence type="ECO:0000313" key="3">
    <source>
        <dbReference type="Proteomes" id="UP000821866"/>
    </source>
</evidence>
<protein>
    <submittedName>
        <fullName evidence="2">Uncharacterized protein</fullName>
    </submittedName>
</protein>
<reference evidence="2" key="2">
    <citation type="submission" date="2021-09" db="EMBL/GenBank/DDBJ databases">
        <authorList>
            <person name="Jia N."/>
            <person name="Wang J."/>
            <person name="Shi W."/>
            <person name="Du L."/>
            <person name="Sun Y."/>
            <person name="Zhan W."/>
            <person name="Jiang J."/>
            <person name="Wang Q."/>
            <person name="Zhang B."/>
            <person name="Ji P."/>
            <person name="Sakyi L.B."/>
            <person name="Cui X."/>
            <person name="Yuan T."/>
            <person name="Jiang B."/>
            <person name="Yang W."/>
            <person name="Lam T.T.-Y."/>
            <person name="Chang Q."/>
            <person name="Ding S."/>
            <person name="Wang X."/>
            <person name="Zhu J."/>
            <person name="Ruan X."/>
            <person name="Zhao L."/>
            <person name="Wei J."/>
            <person name="Que T."/>
            <person name="Du C."/>
            <person name="Cheng J."/>
            <person name="Dai P."/>
            <person name="Han X."/>
            <person name="Huang E."/>
            <person name="Gao Y."/>
            <person name="Liu J."/>
            <person name="Shao H."/>
            <person name="Ye R."/>
            <person name="Li L."/>
            <person name="Wei W."/>
            <person name="Wang X."/>
            <person name="Wang C."/>
            <person name="Huo Q."/>
            <person name="Li W."/>
            <person name="Guo W."/>
            <person name="Chen H."/>
            <person name="Chen S."/>
            <person name="Zhou L."/>
            <person name="Zhou L."/>
            <person name="Ni X."/>
            <person name="Tian J."/>
            <person name="Zhou Y."/>
            <person name="Sheng Y."/>
            <person name="Liu T."/>
            <person name="Pan Y."/>
            <person name="Xia L."/>
            <person name="Li J."/>
            <person name="Zhao F."/>
            <person name="Cao W."/>
        </authorList>
    </citation>
    <scope>NUCLEOTIDE SEQUENCE</scope>
    <source>
        <strain evidence="2">Rmic-2018</strain>
        <tissue evidence="2">Larvae</tissue>
    </source>
</reference>
<dbReference type="Proteomes" id="UP000821866">
    <property type="component" value="Unassembled WGS sequence"/>
</dbReference>
<accession>A0A9J6D052</accession>
<evidence type="ECO:0000256" key="1">
    <source>
        <dbReference type="SAM" id="Phobius"/>
    </source>
</evidence>
<evidence type="ECO:0000313" key="2">
    <source>
        <dbReference type="EMBL" id="KAH7964338.1"/>
    </source>
</evidence>
<reference evidence="2" key="1">
    <citation type="journal article" date="2020" name="Cell">
        <title>Large-Scale Comparative Analyses of Tick Genomes Elucidate Their Genetic Diversity and Vector Capacities.</title>
        <authorList>
            <consortium name="Tick Genome and Microbiome Consortium (TIGMIC)"/>
            <person name="Jia N."/>
            <person name="Wang J."/>
            <person name="Shi W."/>
            <person name="Du L."/>
            <person name="Sun Y."/>
            <person name="Zhan W."/>
            <person name="Jiang J.F."/>
            <person name="Wang Q."/>
            <person name="Zhang B."/>
            <person name="Ji P."/>
            <person name="Bell-Sakyi L."/>
            <person name="Cui X.M."/>
            <person name="Yuan T.T."/>
            <person name="Jiang B.G."/>
            <person name="Yang W.F."/>
            <person name="Lam T.T."/>
            <person name="Chang Q.C."/>
            <person name="Ding S.J."/>
            <person name="Wang X.J."/>
            <person name="Zhu J.G."/>
            <person name="Ruan X.D."/>
            <person name="Zhao L."/>
            <person name="Wei J.T."/>
            <person name="Ye R.Z."/>
            <person name="Que T.C."/>
            <person name="Du C.H."/>
            <person name="Zhou Y.H."/>
            <person name="Cheng J.X."/>
            <person name="Dai P.F."/>
            <person name="Guo W.B."/>
            <person name="Han X.H."/>
            <person name="Huang E.J."/>
            <person name="Li L.F."/>
            <person name="Wei W."/>
            <person name="Gao Y.C."/>
            <person name="Liu J.Z."/>
            <person name="Shao H.Z."/>
            <person name="Wang X."/>
            <person name="Wang C.C."/>
            <person name="Yang T.C."/>
            <person name="Huo Q.B."/>
            <person name="Li W."/>
            <person name="Chen H.Y."/>
            <person name="Chen S.E."/>
            <person name="Zhou L.G."/>
            <person name="Ni X.B."/>
            <person name="Tian J.H."/>
            <person name="Sheng Y."/>
            <person name="Liu T."/>
            <person name="Pan Y.S."/>
            <person name="Xia L.Y."/>
            <person name="Li J."/>
            <person name="Zhao F."/>
            <person name="Cao W.C."/>
        </authorList>
    </citation>
    <scope>NUCLEOTIDE SEQUENCE</scope>
    <source>
        <strain evidence="2">Rmic-2018</strain>
    </source>
</reference>
<gene>
    <name evidence="2" type="ORF">HPB51_027423</name>
</gene>
<keyword evidence="1" id="KW-0472">Membrane</keyword>